<dbReference type="AlphaFoldDB" id="A0A420W665"/>
<dbReference type="Gene3D" id="3.40.140.10">
    <property type="entry name" value="Cytidine Deaminase, domain 2"/>
    <property type="match status" value="1"/>
</dbReference>
<evidence type="ECO:0000256" key="15">
    <source>
        <dbReference type="RuleBase" id="RU364006"/>
    </source>
</evidence>
<comment type="catalytic activity">
    <reaction evidence="11 15">
        <text>cytidine + H2O + H(+) = uridine + NH4(+)</text>
        <dbReference type="Rhea" id="RHEA:16069"/>
        <dbReference type="ChEBI" id="CHEBI:15377"/>
        <dbReference type="ChEBI" id="CHEBI:15378"/>
        <dbReference type="ChEBI" id="CHEBI:16704"/>
        <dbReference type="ChEBI" id="CHEBI:17562"/>
        <dbReference type="ChEBI" id="CHEBI:28938"/>
        <dbReference type="EC" id="3.5.4.5"/>
    </reaction>
</comment>
<dbReference type="RefSeq" id="WP_121171554.1">
    <property type="nucleotide sequence ID" value="NZ_RBIE01000003.1"/>
</dbReference>
<sequence length="126" mass="14191">MKTVEMVKVAKEVLRNAYAPYSNFRVSAVLFGEDGLFTGVNVENASYGLTVCAERVAVFKAVSEGKRKFEKILVYTPGRENLPYPCGACRQVMAEFFGEDFRVIVANDSEEEQFTLGELLPFNFKR</sequence>
<dbReference type="Pfam" id="PF00383">
    <property type="entry name" value="dCMP_cyt_deam_1"/>
    <property type="match status" value="1"/>
</dbReference>
<evidence type="ECO:0000256" key="5">
    <source>
        <dbReference type="ARBA" id="ARBA00018266"/>
    </source>
</evidence>
<dbReference type="InterPro" id="IPR016192">
    <property type="entry name" value="APOBEC/CMP_deaminase_Zn-bd"/>
</dbReference>
<dbReference type="GO" id="GO:0008270">
    <property type="term" value="F:zinc ion binding"/>
    <property type="evidence" value="ECO:0007669"/>
    <property type="project" value="UniProtKB-UniRule"/>
</dbReference>
<accession>A0A420W665</accession>
<name>A0A420W665_9BACT</name>
<feature type="binding site" evidence="13">
    <location>
        <begin position="41"/>
        <end position="47"/>
    </location>
    <ligand>
        <name>substrate</name>
    </ligand>
</feature>
<evidence type="ECO:0000256" key="11">
    <source>
        <dbReference type="ARBA" id="ARBA00049558"/>
    </source>
</evidence>
<dbReference type="CDD" id="cd01283">
    <property type="entry name" value="cytidine_deaminase"/>
    <property type="match status" value="1"/>
</dbReference>
<evidence type="ECO:0000256" key="3">
    <source>
        <dbReference type="ARBA" id="ARBA00006576"/>
    </source>
</evidence>
<dbReference type="EC" id="3.5.4.5" evidence="4 15"/>
<dbReference type="GO" id="GO:0072527">
    <property type="term" value="P:pyrimidine-containing compound metabolic process"/>
    <property type="evidence" value="ECO:0007669"/>
    <property type="project" value="UniProtKB-ARBA"/>
</dbReference>
<dbReference type="PANTHER" id="PTHR11644:SF2">
    <property type="entry name" value="CYTIDINE DEAMINASE"/>
    <property type="match status" value="1"/>
</dbReference>
<dbReference type="GO" id="GO:0055086">
    <property type="term" value="P:nucleobase-containing small molecule metabolic process"/>
    <property type="evidence" value="ECO:0007669"/>
    <property type="project" value="UniProtKB-ARBA"/>
</dbReference>
<dbReference type="NCBIfam" id="NF004064">
    <property type="entry name" value="PRK05578.1"/>
    <property type="match status" value="1"/>
</dbReference>
<gene>
    <name evidence="17" type="ORF">C7457_1456</name>
</gene>
<dbReference type="NCBIfam" id="TIGR01354">
    <property type="entry name" value="cyt_deam_tetra"/>
    <property type="match status" value="1"/>
</dbReference>
<feature type="binding site" evidence="14">
    <location>
        <position position="89"/>
    </location>
    <ligand>
        <name>Zn(2+)</name>
        <dbReference type="ChEBI" id="CHEBI:29105"/>
        <note>catalytic</note>
    </ligand>
</feature>
<comment type="caution">
    <text evidence="17">The sequence shown here is derived from an EMBL/GenBank/DDBJ whole genome shotgun (WGS) entry which is preliminary data.</text>
</comment>
<feature type="binding site" evidence="14">
    <location>
        <position position="86"/>
    </location>
    <ligand>
        <name>Zn(2+)</name>
        <dbReference type="ChEBI" id="CHEBI:29105"/>
        <note>catalytic</note>
    </ligand>
</feature>
<evidence type="ECO:0000256" key="2">
    <source>
        <dbReference type="ARBA" id="ARBA00003949"/>
    </source>
</evidence>
<dbReference type="SMR" id="A0A420W665"/>
<feature type="domain" description="CMP/dCMP-type deaminase" evidence="16">
    <location>
        <begin position="1"/>
        <end position="126"/>
    </location>
</feature>
<dbReference type="InterPro" id="IPR002125">
    <property type="entry name" value="CMP_dCMP_dom"/>
</dbReference>
<dbReference type="GO" id="GO:0004126">
    <property type="term" value="F:cytidine deaminase activity"/>
    <property type="evidence" value="ECO:0007669"/>
    <property type="project" value="UniProtKB-UniRule"/>
</dbReference>
<feature type="binding site" evidence="14">
    <location>
        <position position="52"/>
    </location>
    <ligand>
        <name>Zn(2+)</name>
        <dbReference type="ChEBI" id="CHEBI:29105"/>
        <note>catalytic</note>
    </ligand>
</feature>
<comment type="catalytic activity">
    <reaction evidence="10 15">
        <text>2'-deoxycytidine + H2O + H(+) = 2'-deoxyuridine + NH4(+)</text>
        <dbReference type="Rhea" id="RHEA:13433"/>
        <dbReference type="ChEBI" id="CHEBI:15377"/>
        <dbReference type="ChEBI" id="CHEBI:15378"/>
        <dbReference type="ChEBI" id="CHEBI:15698"/>
        <dbReference type="ChEBI" id="CHEBI:16450"/>
        <dbReference type="ChEBI" id="CHEBI:28938"/>
        <dbReference type="EC" id="3.5.4.5"/>
    </reaction>
</comment>
<dbReference type="PROSITE" id="PS51747">
    <property type="entry name" value="CYT_DCMP_DEAMINASES_2"/>
    <property type="match status" value="1"/>
</dbReference>
<dbReference type="FunFam" id="3.40.140.10:FF:000008">
    <property type="entry name" value="Cytidine deaminase"/>
    <property type="match status" value="1"/>
</dbReference>
<evidence type="ECO:0000256" key="7">
    <source>
        <dbReference type="ARBA" id="ARBA00022801"/>
    </source>
</evidence>
<comment type="function">
    <text evidence="2 15">This enzyme scavenges exogenous and endogenous cytidine and 2'-deoxycytidine for UMP synthesis.</text>
</comment>
<dbReference type="InterPro" id="IPR050202">
    <property type="entry name" value="Cyt/Deoxycyt_deaminase"/>
</dbReference>
<evidence type="ECO:0000313" key="18">
    <source>
        <dbReference type="Proteomes" id="UP000280881"/>
    </source>
</evidence>
<feature type="active site" description="Proton donor" evidence="12">
    <location>
        <position position="54"/>
    </location>
</feature>
<keyword evidence="18" id="KW-1185">Reference proteome</keyword>
<evidence type="ECO:0000256" key="10">
    <source>
        <dbReference type="ARBA" id="ARBA00049252"/>
    </source>
</evidence>
<keyword evidence="7 15" id="KW-0378">Hydrolase</keyword>
<dbReference type="InterPro" id="IPR006262">
    <property type="entry name" value="Cyt_deam_tetra"/>
</dbReference>
<dbReference type="GO" id="GO:0005829">
    <property type="term" value="C:cytosol"/>
    <property type="evidence" value="ECO:0007669"/>
    <property type="project" value="TreeGrafter"/>
</dbReference>
<keyword evidence="6 14" id="KW-0479">Metal-binding</keyword>
<evidence type="ECO:0000256" key="8">
    <source>
        <dbReference type="ARBA" id="ARBA00022833"/>
    </source>
</evidence>
<dbReference type="PROSITE" id="PS00903">
    <property type="entry name" value="CYT_DCMP_DEAMINASES_1"/>
    <property type="match status" value="1"/>
</dbReference>
<evidence type="ECO:0000313" key="17">
    <source>
        <dbReference type="EMBL" id="RKQ60632.1"/>
    </source>
</evidence>
<evidence type="ECO:0000256" key="6">
    <source>
        <dbReference type="ARBA" id="ARBA00022723"/>
    </source>
</evidence>
<dbReference type="Proteomes" id="UP000280881">
    <property type="component" value="Unassembled WGS sequence"/>
</dbReference>
<evidence type="ECO:0000259" key="16">
    <source>
        <dbReference type="PROSITE" id="PS51747"/>
    </source>
</evidence>
<keyword evidence="8 14" id="KW-0862">Zinc</keyword>
<reference evidence="17 18" key="1">
    <citation type="submission" date="2018-10" db="EMBL/GenBank/DDBJ databases">
        <title>Genomic Encyclopedia of Type Strains, Phase IV (KMG-IV): sequencing the most valuable type-strain genomes for metagenomic binning, comparative biology and taxonomic classification.</title>
        <authorList>
            <person name="Goeker M."/>
        </authorList>
    </citation>
    <scope>NUCLEOTIDE SEQUENCE [LARGE SCALE GENOMIC DNA]</scope>
    <source>
        <strain evidence="17 18">DSM 15521</strain>
    </source>
</reference>
<evidence type="ECO:0000256" key="12">
    <source>
        <dbReference type="PIRSR" id="PIRSR606262-1"/>
    </source>
</evidence>
<evidence type="ECO:0000256" key="4">
    <source>
        <dbReference type="ARBA" id="ARBA00012783"/>
    </source>
</evidence>
<dbReference type="OrthoDB" id="9795347at2"/>
<comment type="cofactor">
    <cofactor evidence="1 14 15">
        <name>Zn(2+)</name>
        <dbReference type="ChEBI" id="CHEBI:29105"/>
    </cofactor>
</comment>
<protein>
    <recommendedName>
        <fullName evidence="5 15">Cytidine deaminase</fullName>
        <ecNumber evidence="4 15">3.5.4.5</ecNumber>
    </recommendedName>
    <alternativeName>
        <fullName evidence="9 15">Cytidine aminohydrolase</fullName>
    </alternativeName>
</protein>
<comment type="similarity">
    <text evidence="3 15">Belongs to the cytidine and deoxycytidylate deaminase family.</text>
</comment>
<evidence type="ECO:0000256" key="1">
    <source>
        <dbReference type="ARBA" id="ARBA00001947"/>
    </source>
</evidence>
<evidence type="ECO:0000256" key="9">
    <source>
        <dbReference type="ARBA" id="ARBA00032005"/>
    </source>
</evidence>
<dbReference type="SUPFAM" id="SSF53927">
    <property type="entry name" value="Cytidine deaminase-like"/>
    <property type="match status" value="1"/>
</dbReference>
<dbReference type="GO" id="GO:0042802">
    <property type="term" value="F:identical protein binding"/>
    <property type="evidence" value="ECO:0007669"/>
    <property type="project" value="UniProtKB-ARBA"/>
</dbReference>
<evidence type="ECO:0000256" key="13">
    <source>
        <dbReference type="PIRSR" id="PIRSR606262-2"/>
    </source>
</evidence>
<proteinExistence type="inferred from homology"/>
<evidence type="ECO:0000256" key="14">
    <source>
        <dbReference type="PIRSR" id="PIRSR606262-3"/>
    </source>
</evidence>
<dbReference type="PANTHER" id="PTHR11644">
    <property type="entry name" value="CYTIDINE DEAMINASE"/>
    <property type="match status" value="1"/>
</dbReference>
<dbReference type="InterPro" id="IPR016193">
    <property type="entry name" value="Cytidine_deaminase-like"/>
</dbReference>
<organism evidence="17 18">
    <name type="scientific">Thermovibrio guaymasensis</name>
    <dbReference type="NCBI Taxonomy" id="240167"/>
    <lineage>
        <taxon>Bacteria</taxon>
        <taxon>Pseudomonadati</taxon>
        <taxon>Aquificota</taxon>
        <taxon>Aquificia</taxon>
        <taxon>Desulfurobacteriales</taxon>
        <taxon>Desulfurobacteriaceae</taxon>
        <taxon>Thermovibrio</taxon>
    </lineage>
</organism>
<dbReference type="EMBL" id="RBIE01000003">
    <property type="protein sequence ID" value="RKQ60632.1"/>
    <property type="molecule type" value="Genomic_DNA"/>
</dbReference>